<dbReference type="EMBL" id="CP033149">
    <property type="protein sequence ID" value="AYO42405.1"/>
    <property type="molecule type" value="Genomic_DNA"/>
</dbReference>
<keyword evidence="4 6" id="KW-0560">Oxidoreductase</keyword>
<keyword evidence="7" id="KW-1185">Reference proteome</keyword>
<dbReference type="EC" id="1.-.-.-" evidence="6"/>
<evidence type="ECO:0000259" key="5">
    <source>
        <dbReference type="Pfam" id="PF00724"/>
    </source>
</evidence>
<evidence type="ECO:0000256" key="2">
    <source>
        <dbReference type="ARBA" id="ARBA00022630"/>
    </source>
</evidence>
<protein>
    <submittedName>
        <fullName evidence="6">NADH oxidase</fullName>
        <ecNumber evidence="6">1.-.-.-</ecNumber>
    </submittedName>
</protein>
<organism evidence="6 7">
    <name type="scientific">Malassezia restricta (strain ATCC 96810 / NBRC 103918 / CBS 7877)</name>
    <name type="common">Seborrheic dermatitis infection agent</name>
    <dbReference type="NCBI Taxonomy" id="425264"/>
    <lineage>
        <taxon>Eukaryota</taxon>
        <taxon>Fungi</taxon>
        <taxon>Dikarya</taxon>
        <taxon>Basidiomycota</taxon>
        <taxon>Ustilaginomycotina</taxon>
        <taxon>Malasseziomycetes</taxon>
        <taxon>Malasseziales</taxon>
        <taxon>Malasseziaceae</taxon>
        <taxon>Malassezia</taxon>
    </lineage>
</organism>
<evidence type="ECO:0000256" key="3">
    <source>
        <dbReference type="ARBA" id="ARBA00022643"/>
    </source>
</evidence>
<sequence length="445" mass="48966">MDPVLSSRVTLPCGAVMPNRLAKAPLEEMLSTFGGGKPNADVFRLYRAWADGGWGMIITGNVGVDRKHIGIMFDVVMPEEGNDAREAEYLAEFVKYARATKGFDVDDARADAVSADGSRPLAVVQLVHCGRQSMRGSYRKPWEPSLAPSAVPVQLSQEKRTWMDALTFGTPHALTVAEIHRIVEQFTRAAVFMEKAGFDGIELHGAHGYLLSSFLNPKTNLRDDEYGGDAARRFRIIREIIESIRQRVSPSFVVGIKLNSSDFCHGGQTEEDALQNVQWLAEMRMVDFVEVSGGSYEAPVFAQQASERTRRREGFFAGFAKQAHSRLPAGSTMRIIVTGGFVSRAGTRDAIESGVADAVGMGRAACVNPQLPRLLMDTSVPDDEAKVDAAFTPPPPPSFMPKIPLAGFGWGTVWHDMQLHLTAHGQPTDPRPNGWAFVRQLHWWN</sequence>
<dbReference type="Proteomes" id="UP000269793">
    <property type="component" value="Chromosome II"/>
</dbReference>
<dbReference type="InterPro" id="IPR001155">
    <property type="entry name" value="OxRdtase_FMN_N"/>
</dbReference>
<proteinExistence type="inferred from homology"/>
<dbReference type="STRING" id="425264.A0A3G2S348"/>
<dbReference type="VEuPathDB" id="FungiDB:DNF11_1455"/>
<evidence type="ECO:0000313" key="6">
    <source>
        <dbReference type="EMBL" id="AYO42405.1"/>
    </source>
</evidence>
<feature type="domain" description="NADH:flavin oxidoreductase/NADH oxidase N-terminal" evidence="5">
    <location>
        <begin position="111"/>
        <end position="373"/>
    </location>
</feature>
<name>A0A3G2S348_MALR7</name>
<dbReference type="GO" id="GO:0016491">
    <property type="term" value="F:oxidoreductase activity"/>
    <property type="evidence" value="ECO:0007669"/>
    <property type="project" value="UniProtKB-KW"/>
</dbReference>
<evidence type="ECO:0000313" key="7">
    <source>
        <dbReference type="Proteomes" id="UP000269793"/>
    </source>
</evidence>
<dbReference type="SUPFAM" id="SSF51395">
    <property type="entry name" value="FMN-linked oxidoreductases"/>
    <property type="match status" value="1"/>
</dbReference>
<evidence type="ECO:0000256" key="4">
    <source>
        <dbReference type="ARBA" id="ARBA00023002"/>
    </source>
</evidence>
<dbReference type="PANTHER" id="PTHR43656:SF2">
    <property type="entry name" value="BINDING OXIDOREDUCTASE, PUTATIVE (AFU_ORTHOLOGUE AFUA_2G08260)-RELATED"/>
    <property type="match status" value="1"/>
</dbReference>
<dbReference type="InterPro" id="IPR013785">
    <property type="entry name" value="Aldolase_TIM"/>
</dbReference>
<dbReference type="PANTHER" id="PTHR43656">
    <property type="entry name" value="BINDING OXIDOREDUCTASE, PUTATIVE (AFU_ORTHOLOGUE AFUA_2G08260)-RELATED"/>
    <property type="match status" value="1"/>
</dbReference>
<dbReference type="AlphaFoldDB" id="A0A3G2S348"/>
<keyword evidence="3" id="KW-0288">FMN</keyword>
<comment type="similarity">
    <text evidence="1">Belongs to the NADH:flavin oxidoreductase/NADH oxidase family.</text>
</comment>
<gene>
    <name evidence="6" type="ORF">DNF11_1455</name>
</gene>
<dbReference type="Gene3D" id="3.20.20.70">
    <property type="entry name" value="Aldolase class I"/>
    <property type="match status" value="1"/>
</dbReference>
<reference evidence="6 7" key="1">
    <citation type="submission" date="2018-10" db="EMBL/GenBank/DDBJ databases">
        <title>Complete genome sequence of Malassezia restricta CBS 7877.</title>
        <authorList>
            <person name="Morand S.C."/>
            <person name="Bertignac M."/>
            <person name="Iltis A."/>
            <person name="Kolder I."/>
            <person name="Pirovano W."/>
            <person name="Jourdain R."/>
            <person name="Clavaud C."/>
        </authorList>
    </citation>
    <scope>NUCLEOTIDE SEQUENCE [LARGE SCALE GENOMIC DNA]</scope>
    <source>
        <strain evidence="6 7">CBS 7877</strain>
    </source>
</reference>
<dbReference type="Pfam" id="PF00724">
    <property type="entry name" value="Oxidored_FMN"/>
    <property type="match status" value="1"/>
</dbReference>
<dbReference type="OrthoDB" id="1663137at2759"/>
<accession>A0A3G2S348</accession>
<evidence type="ECO:0000256" key="1">
    <source>
        <dbReference type="ARBA" id="ARBA00005979"/>
    </source>
</evidence>
<keyword evidence="2" id="KW-0285">Flavoprotein</keyword>
<dbReference type="GO" id="GO:0010181">
    <property type="term" value="F:FMN binding"/>
    <property type="evidence" value="ECO:0007669"/>
    <property type="project" value="InterPro"/>
</dbReference>
<dbReference type="InterPro" id="IPR051799">
    <property type="entry name" value="NADH_flavin_oxidoreductase"/>
</dbReference>